<evidence type="ECO:0000313" key="1">
    <source>
        <dbReference type="EMBL" id="HEU02307.1"/>
    </source>
</evidence>
<gene>
    <name evidence="1" type="ORF">ENH89_18700</name>
</gene>
<name>A0A9C9NIH6_9HYPH</name>
<dbReference type="EMBL" id="DRGN01000274">
    <property type="protein sequence ID" value="HEU02307.1"/>
    <property type="molecule type" value="Genomic_DNA"/>
</dbReference>
<reference evidence="1" key="1">
    <citation type="journal article" date="2020" name="mSystems">
        <title>Genome- and Community-Level Interaction Insights into Carbon Utilization and Element Cycling Functions of Hydrothermarchaeota in Hydrothermal Sediment.</title>
        <authorList>
            <person name="Zhou Z."/>
            <person name="Liu Y."/>
            <person name="Xu W."/>
            <person name="Pan J."/>
            <person name="Luo Z.H."/>
            <person name="Li M."/>
        </authorList>
    </citation>
    <scope>NUCLEOTIDE SEQUENCE</scope>
    <source>
        <strain evidence="1">HyVt-347</strain>
    </source>
</reference>
<evidence type="ECO:0000313" key="2">
    <source>
        <dbReference type="Proteomes" id="UP000885680"/>
    </source>
</evidence>
<dbReference type="Proteomes" id="UP000885680">
    <property type="component" value="Unassembled WGS sequence"/>
</dbReference>
<accession>A0A9C9NIH6</accession>
<organism evidence="1 2">
    <name type="scientific">Aurantimonas coralicida</name>
    <dbReference type="NCBI Taxonomy" id="182270"/>
    <lineage>
        <taxon>Bacteria</taxon>
        <taxon>Pseudomonadati</taxon>
        <taxon>Pseudomonadota</taxon>
        <taxon>Alphaproteobacteria</taxon>
        <taxon>Hyphomicrobiales</taxon>
        <taxon>Aurantimonadaceae</taxon>
        <taxon>Aurantimonas</taxon>
    </lineage>
</organism>
<protein>
    <submittedName>
        <fullName evidence="1">Uncharacterized protein</fullName>
    </submittedName>
</protein>
<comment type="caution">
    <text evidence="1">The sequence shown here is derived from an EMBL/GenBank/DDBJ whole genome shotgun (WGS) entry which is preliminary data.</text>
</comment>
<dbReference type="AlphaFoldDB" id="A0A9C9NIH6"/>
<proteinExistence type="predicted"/>
<sequence>MTDCAKPVQIPYVWTEGDTLPEISFVLPGGLLVADFTVTLRLDRPDDTTITRPAIDLGGSEGKFAWAPTDLIPGLGQRSQIDRVDGSGDVQSSEIMLIDVRPRVGS</sequence>